<gene>
    <name evidence="2" type="ORF">ISN44_As10g032310</name>
</gene>
<dbReference type="Pfam" id="PF24758">
    <property type="entry name" value="LRR_At5g56370"/>
    <property type="match status" value="2"/>
</dbReference>
<dbReference type="EMBL" id="JAEFBJ010000010">
    <property type="protein sequence ID" value="KAG7566705.1"/>
    <property type="molecule type" value="Genomic_DNA"/>
</dbReference>
<reference evidence="2 3" key="1">
    <citation type="submission" date="2020-12" db="EMBL/GenBank/DDBJ databases">
        <title>Concerted genomic and epigenomic changes stabilize Arabidopsis allopolyploids.</title>
        <authorList>
            <person name="Chen Z."/>
        </authorList>
    </citation>
    <scope>NUCLEOTIDE SEQUENCE [LARGE SCALE GENOMIC DNA]</scope>
    <source>
        <strain evidence="2">As9502</strain>
        <tissue evidence="2">Leaf</tissue>
    </source>
</reference>
<accession>A0A8T2A2V2</accession>
<dbReference type="PANTHER" id="PTHR31293:SF12">
    <property type="entry name" value="RNI-LIKE SUPERFAMILY PROTEIN"/>
    <property type="match status" value="1"/>
</dbReference>
<dbReference type="InterPro" id="IPR053781">
    <property type="entry name" value="F-box_AtFBL13-like"/>
</dbReference>
<dbReference type="InterPro" id="IPR055411">
    <property type="entry name" value="LRR_FXL15/At3g58940/PEG3-like"/>
</dbReference>
<organism evidence="2 3">
    <name type="scientific">Arabidopsis suecica</name>
    <name type="common">Swedish thale-cress</name>
    <name type="synonym">Cardaminopsis suecica</name>
    <dbReference type="NCBI Taxonomy" id="45249"/>
    <lineage>
        <taxon>Eukaryota</taxon>
        <taxon>Viridiplantae</taxon>
        <taxon>Streptophyta</taxon>
        <taxon>Embryophyta</taxon>
        <taxon>Tracheophyta</taxon>
        <taxon>Spermatophyta</taxon>
        <taxon>Magnoliopsida</taxon>
        <taxon>eudicotyledons</taxon>
        <taxon>Gunneridae</taxon>
        <taxon>Pentapetalae</taxon>
        <taxon>rosids</taxon>
        <taxon>malvids</taxon>
        <taxon>Brassicales</taxon>
        <taxon>Brassicaceae</taxon>
        <taxon>Camelineae</taxon>
        <taxon>Arabidopsis</taxon>
    </lineage>
</organism>
<dbReference type="PROSITE" id="PS50181">
    <property type="entry name" value="FBOX"/>
    <property type="match status" value="1"/>
</dbReference>
<feature type="domain" description="F-box" evidence="1">
    <location>
        <begin position="466"/>
        <end position="517"/>
    </location>
</feature>
<dbReference type="InterPro" id="IPR055294">
    <property type="entry name" value="FBL60-like"/>
</dbReference>
<proteinExistence type="predicted"/>
<dbReference type="InterPro" id="IPR006566">
    <property type="entry name" value="FBD"/>
</dbReference>
<dbReference type="PANTHER" id="PTHR31293">
    <property type="entry name" value="RNI-LIKE SUPERFAMILY PROTEIN"/>
    <property type="match status" value="1"/>
</dbReference>
<name>A0A8T2A2V2_ARASU</name>
<dbReference type="AlphaFoldDB" id="A0A8T2A2V2"/>
<evidence type="ECO:0000313" key="3">
    <source>
        <dbReference type="Proteomes" id="UP000694251"/>
    </source>
</evidence>
<dbReference type="InterPro" id="IPR001810">
    <property type="entry name" value="F-box_dom"/>
</dbReference>
<comment type="caution">
    <text evidence="2">The sequence shown here is derived from an EMBL/GenBank/DDBJ whole genome shotgun (WGS) entry which is preliminary data.</text>
</comment>
<keyword evidence="3" id="KW-1185">Reference proteome</keyword>
<dbReference type="Pfam" id="PF00646">
    <property type="entry name" value="F-box"/>
    <property type="match status" value="2"/>
</dbReference>
<sequence length="900" mass="103765">MDRISNLPDEIICHIGSFLSAKEAAFTTVLSKRWHNQFTIVPDLHFDVSVKDGESLTDFVDRVMALPASSRVNKFSLKWWFDEDTERAQFDQINRCLRDVLKRGVGDLYLWVNGKQGYTLPFEVFTCQTVTKLSLGSSFVIDILPENALLPALKTLSLYYIRFYEFGRCAFKTLLAASPVLEELTVCGVNWELWKWSRTVSSSSLKRLTIMRKQWDAFDDSDFKSISFDTPSLAYLYYSDYVPKEYISVNLESLVETKLYLCPEENYMWGEGDEKRFNPMNLLPGLKNVETLNLYTIMTAKMFYVFREALPVFEKLSHLTVNLSNFCWSSMPMLIKKAPNLKTLSINVRMSGPLHYESYYRCAGDIVCECVSEYSFLVSCPLEVLKITEYYGCFRELMQMKHFLEKLSFLELVEVHSQATGERKLKLIADLQRLPRASSKCKFEIPLEIEVFWVVKEGSLGFAKRMDRISNLPNELMYHLISFLSAKEATCLKYASKKWLNLVTIIPLVVDSSFSAISGSFQDFADRIQLARRASHRMRRFSLKLQSLDFSQYSIVNDCLRQVLGCGVLDLELDINVKGDYSLPFEIFTCKSVVKLKLGSGFVIDILPKNALLPALKTLLLDSVRFEFDNTGGCSFTRLLSACPVLEELVIDGHNCEDWKWSRIVSSQILKRLTIRREEWVHNGNSFEPFSLYTPSLEYFEYFDVLRDRYPVVYLNSLVEAKLELPPLYIGESYDVRNLIKGLKNIQILRLGAVDTMQLFWAFREAVPVFENLFHLSVSTDPAICWDALYILLKSSPNLKTLTIEALHYYQDYHLTSVCQCLEGYSYFLSCHIEILKITHFSGQIGEMVQIKHVLENLLCLVLLEVHVEEKRVDNKLQILADLLMLPRASSKCKVQVKFV</sequence>
<dbReference type="Proteomes" id="UP000694251">
    <property type="component" value="Chromosome 10"/>
</dbReference>
<dbReference type="SMART" id="SM00579">
    <property type="entry name" value="FBD"/>
    <property type="match status" value="2"/>
</dbReference>
<dbReference type="OrthoDB" id="612216at2759"/>
<evidence type="ECO:0000259" key="1">
    <source>
        <dbReference type="PROSITE" id="PS50181"/>
    </source>
</evidence>
<evidence type="ECO:0000313" key="2">
    <source>
        <dbReference type="EMBL" id="KAG7566705.1"/>
    </source>
</evidence>
<protein>
    <submittedName>
        <fullName evidence="2">F-box domain</fullName>
    </submittedName>
</protein>
<dbReference type="CDD" id="cd22160">
    <property type="entry name" value="F-box_AtFBL13-like"/>
    <property type="match status" value="1"/>
</dbReference>